<evidence type="ECO:0000256" key="6">
    <source>
        <dbReference type="ARBA" id="ARBA00023049"/>
    </source>
</evidence>
<keyword evidence="3" id="KW-0479">Metal-binding</keyword>
<keyword evidence="8" id="KW-1185">Reference proteome</keyword>
<comment type="caution">
    <text evidence="7">The sequence shown here is derived from an EMBL/GenBank/DDBJ whole genome shotgun (WGS) entry which is preliminary data.</text>
</comment>
<keyword evidence="6" id="KW-0482">Metalloprotease</keyword>
<evidence type="ECO:0000256" key="2">
    <source>
        <dbReference type="ARBA" id="ARBA00022670"/>
    </source>
</evidence>
<dbReference type="PANTHER" id="PTHR15910:SF1">
    <property type="entry name" value="ARCHAEMETZINCIN-2"/>
    <property type="match status" value="1"/>
</dbReference>
<evidence type="ECO:0000256" key="3">
    <source>
        <dbReference type="ARBA" id="ARBA00022723"/>
    </source>
</evidence>
<reference evidence="7" key="2">
    <citation type="submission" date="2020-11" db="EMBL/GenBank/DDBJ databases">
        <authorList>
            <person name="McCartney M.A."/>
            <person name="Auch B."/>
            <person name="Kono T."/>
            <person name="Mallez S."/>
            <person name="Becker A."/>
            <person name="Gohl D.M."/>
            <person name="Silverstein K.A.T."/>
            <person name="Koren S."/>
            <person name="Bechman K.B."/>
            <person name="Herman A."/>
            <person name="Abrahante J.E."/>
            <person name="Garbe J."/>
        </authorList>
    </citation>
    <scope>NUCLEOTIDE SEQUENCE</scope>
    <source>
        <strain evidence="7">Duluth1</strain>
        <tissue evidence="7">Whole animal</tissue>
    </source>
</reference>
<dbReference type="OrthoDB" id="2365600at2759"/>
<protein>
    <recommendedName>
        <fullName evidence="9">Archaemetzincin-2</fullName>
    </recommendedName>
</protein>
<evidence type="ECO:0000313" key="8">
    <source>
        <dbReference type="Proteomes" id="UP000828390"/>
    </source>
</evidence>
<sequence>MASGANPSANKCLFDDHLLQAIGIKKDTSAGRDDCSYIDMFAGKQGQATYIKMFVPEEGLFEPMEKPKSGDWLKEHTERGQTFKQFITGSYRSPDSVHKTVYLLPMVFKEDPVPPEVIAPLERFAAIFFGMPASVMAPESFLGRASDRVNAGVYQVHAGELLGAMGKNLKRDAFCCAGITMADLYPRESWNFVFGLASSAGNTGVYSLARYLSNFGDHQYTRIDLTRDPLSVILVRACKTMCHEIGHMFGIRHCVHFKCLMNGSNHLAESDGRPNFLCPVCLRKLQHACRFDVVKRYRDMREFWSEQRVPTLTDWLDRRLSTLTC</sequence>
<dbReference type="SUPFAM" id="SSF55486">
    <property type="entry name" value="Metalloproteases ('zincins'), catalytic domain"/>
    <property type="match status" value="1"/>
</dbReference>
<evidence type="ECO:0000256" key="5">
    <source>
        <dbReference type="ARBA" id="ARBA00022833"/>
    </source>
</evidence>
<dbReference type="Pfam" id="PF07998">
    <property type="entry name" value="Peptidase_M54"/>
    <property type="match status" value="1"/>
</dbReference>
<keyword evidence="2" id="KW-0645">Protease</keyword>
<evidence type="ECO:0000313" key="7">
    <source>
        <dbReference type="EMBL" id="KAH3699282.1"/>
    </source>
</evidence>
<dbReference type="GO" id="GO:0008237">
    <property type="term" value="F:metallopeptidase activity"/>
    <property type="evidence" value="ECO:0007669"/>
    <property type="project" value="UniProtKB-KW"/>
</dbReference>
<comment type="cofactor">
    <cofactor evidence="1">
        <name>Zn(2+)</name>
        <dbReference type="ChEBI" id="CHEBI:29105"/>
    </cofactor>
</comment>
<evidence type="ECO:0000256" key="4">
    <source>
        <dbReference type="ARBA" id="ARBA00022801"/>
    </source>
</evidence>
<dbReference type="CDD" id="cd11375">
    <property type="entry name" value="Peptidase_M54"/>
    <property type="match status" value="1"/>
</dbReference>
<accession>A0A9D3YEY5</accession>
<dbReference type="Proteomes" id="UP000828390">
    <property type="component" value="Unassembled WGS sequence"/>
</dbReference>
<dbReference type="EMBL" id="JAIWYP010000015">
    <property type="protein sequence ID" value="KAH3699282.1"/>
    <property type="molecule type" value="Genomic_DNA"/>
</dbReference>
<gene>
    <name evidence="7" type="ORF">DPMN_074238</name>
</gene>
<keyword evidence="4" id="KW-0378">Hydrolase</keyword>
<dbReference type="GO" id="GO:0006508">
    <property type="term" value="P:proteolysis"/>
    <property type="evidence" value="ECO:0007669"/>
    <property type="project" value="UniProtKB-KW"/>
</dbReference>
<dbReference type="InterPro" id="IPR012962">
    <property type="entry name" value="Pept_M54_archaemetzincn"/>
</dbReference>
<dbReference type="InterPro" id="IPR024079">
    <property type="entry name" value="MetalloPept_cat_dom_sf"/>
</dbReference>
<dbReference type="GO" id="GO:0046872">
    <property type="term" value="F:metal ion binding"/>
    <property type="evidence" value="ECO:0007669"/>
    <property type="project" value="UniProtKB-KW"/>
</dbReference>
<dbReference type="AlphaFoldDB" id="A0A9D3YEY5"/>
<evidence type="ECO:0000256" key="1">
    <source>
        <dbReference type="ARBA" id="ARBA00001947"/>
    </source>
</evidence>
<reference evidence="7" key="1">
    <citation type="journal article" date="2019" name="bioRxiv">
        <title>The Genome of the Zebra Mussel, Dreissena polymorpha: A Resource for Invasive Species Research.</title>
        <authorList>
            <person name="McCartney M.A."/>
            <person name="Auch B."/>
            <person name="Kono T."/>
            <person name="Mallez S."/>
            <person name="Zhang Y."/>
            <person name="Obille A."/>
            <person name="Becker A."/>
            <person name="Abrahante J.E."/>
            <person name="Garbe J."/>
            <person name="Badalamenti J.P."/>
            <person name="Herman A."/>
            <person name="Mangelson H."/>
            <person name="Liachko I."/>
            <person name="Sullivan S."/>
            <person name="Sone E.D."/>
            <person name="Koren S."/>
            <person name="Silverstein K.A.T."/>
            <person name="Beckman K.B."/>
            <person name="Gohl D.M."/>
        </authorList>
    </citation>
    <scope>NUCLEOTIDE SEQUENCE</scope>
    <source>
        <strain evidence="7">Duluth1</strain>
        <tissue evidence="7">Whole animal</tissue>
    </source>
</reference>
<evidence type="ECO:0008006" key="9">
    <source>
        <dbReference type="Google" id="ProtNLM"/>
    </source>
</evidence>
<keyword evidence="5" id="KW-0862">Zinc</keyword>
<organism evidence="7 8">
    <name type="scientific">Dreissena polymorpha</name>
    <name type="common">Zebra mussel</name>
    <name type="synonym">Mytilus polymorpha</name>
    <dbReference type="NCBI Taxonomy" id="45954"/>
    <lineage>
        <taxon>Eukaryota</taxon>
        <taxon>Metazoa</taxon>
        <taxon>Spiralia</taxon>
        <taxon>Lophotrochozoa</taxon>
        <taxon>Mollusca</taxon>
        <taxon>Bivalvia</taxon>
        <taxon>Autobranchia</taxon>
        <taxon>Heteroconchia</taxon>
        <taxon>Euheterodonta</taxon>
        <taxon>Imparidentia</taxon>
        <taxon>Neoheterodontei</taxon>
        <taxon>Myida</taxon>
        <taxon>Dreissenoidea</taxon>
        <taxon>Dreissenidae</taxon>
        <taxon>Dreissena</taxon>
    </lineage>
</organism>
<dbReference type="PANTHER" id="PTHR15910">
    <property type="entry name" value="ARCHAEMETZINCIN"/>
    <property type="match status" value="1"/>
</dbReference>
<dbReference type="Gene3D" id="3.40.390.10">
    <property type="entry name" value="Collagenase (Catalytic Domain)"/>
    <property type="match status" value="1"/>
</dbReference>
<proteinExistence type="predicted"/>
<name>A0A9D3YEY5_DREPO</name>